<dbReference type="InterPro" id="IPR018130">
    <property type="entry name" value="Ribosomal_uS2_CS"/>
</dbReference>
<organism evidence="5 6">
    <name type="scientific">Thamnocephalis sphaerospora</name>
    <dbReference type="NCBI Taxonomy" id="78915"/>
    <lineage>
        <taxon>Eukaryota</taxon>
        <taxon>Fungi</taxon>
        <taxon>Fungi incertae sedis</taxon>
        <taxon>Zoopagomycota</taxon>
        <taxon>Zoopagomycotina</taxon>
        <taxon>Zoopagomycetes</taxon>
        <taxon>Zoopagales</taxon>
        <taxon>Sigmoideomycetaceae</taxon>
        <taxon>Thamnocephalis</taxon>
    </lineage>
</organism>
<dbReference type="InterPro" id="IPR023591">
    <property type="entry name" value="Ribosomal_uS2_flav_dom_sf"/>
</dbReference>
<evidence type="ECO:0000313" key="6">
    <source>
        <dbReference type="Proteomes" id="UP000271241"/>
    </source>
</evidence>
<dbReference type="PRINTS" id="PR00395">
    <property type="entry name" value="RIBOSOMALS2"/>
</dbReference>
<name>A0A4P9XVQ8_9FUNG</name>
<keyword evidence="3 4" id="KW-0687">Ribonucleoprotein</keyword>
<dbReference type="InterPro" id="IPR005706">
    <property type="entry name" value="Ribosomal_uS2_bac/mit/plastid"/>
</dbReference>
<accession>A0A4P9XVQ8</accession>
<dbReference type="STRING" id="78915.A0A4P9XVQ8"/>
<dbReference type="NCBIfam" id="TIGR01011">
    <property type="entry name" value="rpsB_bact"/>
    <property type="match status" value="1"/>
</dbReference>
<dbReference type="OrthoDB" id="2320368at2759"/>
<reference evidence="6" key="1">
    <citation type="journal article" date="2018" name="Nat. Microbiol.">
        <title>Leveraging single-cell genomics to expand the fungal tree of life.</title>
        <authorList>
            <person name="Ahrendt S.R."/>
            <person name="Quandt C.A."/>
            <person name="Ciobanu D."/>
            <person name="Clum A."/>
            <person name="Salamov A."/>
            <person name="Andreopoulos B."/>
            <person name="Cheng J.F."/>
            <person name="Woyke T."/>
            <person name="Pelin A."/>
            <person name="Henrissat B."/>
            <person name="Reynolds N.K."/>
            <person name="Benny G.L."/>
            <person name="Smith M.E."/>
            <person name="James T.Y."/>
            <person name="Grigoriev I.V."/>
        </authorList>
    </citation>
    <scope>NUCLEOTIDE SEQUENCE [LARGE SCALE GENOMIC DNA]</scope>
    <source>
        <strain evidence="6">RSA 1356</strain>
    </source>
</reference>
<dbReference type="GO" id="GO:0003735">
    <property type="term" value="F:structural constituent of ribosome"/>
    <property type="evidence" value="ECO:0007669"/>
    <property type="project" value="InterPro"/>
</dbReference>
<proteinExistence type="inferred from homology"/>
<dbReference type="GO" id="GO:0005763">
    <property type="term" value="C:mitochondrial small ribosomal subunit"/>
    <property type="evidence" value="ECO:0007669"/>
    <property type="project" value="TreeGrafter"/>
</dbReference>
<evidence type="ECO:0000256" key="3">
    <source>
        <dbReference type="ARBA" id="ARBA00023274"/>
    </source>
</evidence>
<dbReference type="HAMAP" id="MF_00291_B">
    <property type="entry name" value="Ribosomal_uS2_B"/>
    <property type="match status" value="1"/>
</dbReference>
<dbReference type="Gene3D" id="3.40.50.10490">
    <property type="entry name" value="Glucose-6-phosphate isomerase like protein, domain 1"/>
    <property type="match status" value="1"/>
</dbReference>
<keyword evidence="2 4" id="KW-0689">Ribosomal protein</keyword>
<dbReference type="InterPro" id="IPR001865">
    <property type="entry name" value="Ribosomal_uS2"/>
</dbReference>
<evidence type="ECO:0000256" key="2">
    <source>
        <dbReference type="ARBA" id="ARBA00022980"/>
    </source>
</evidence>
<dbReference type="Pfam" id="PF00318">
    <property type="entry name" value="Ribosomal_S2"/>
    <property type="match status" value="1"/>
</dbReference>
<dbReference type="AlphaFoldDB" id="A0A4P9XVQ8"/>
<comment type="similarity">
    <text evidence="1 4">Belongs to the universal ribosomal protein uS2 family.</text>
</comment>
<dbReference type="PROSITE" id="PS00963">
    <property type="entry name" value="RIBOSOMAL_S2_2"/>
    <property type="match status" value="1"/>
</dbReference>
<dbReference type="PANTHER" id="PTHR12534">
    <property type="entry name" value="30S RIBOSOMAL PROTEIN S2 PROKARYOTIC AND ORGANELLAR"/>
    <property type="match status" value="1"/>
</dbReference>
<dbReference type="GO" id="GO:0006412">
    <property type="term" value="P:translation"/>
    <property type="evidence" value="ECO:0007669"/>
    <property type="project" value="InterPro"/>
</dbReference>
<dbReference type="PANTHER" id="PTHR12534:SF0">
    <property type="entry name" value="SMALL RIBOSOMAL SUBUNIT PROTEIN US2M"/>
    <property type="match status" value="1"/>
</dbReference>
<evidence type="ECO:0000313" key="5">
    <source>
        <dbReference type="EMBL" id="RKP10365.1"/>
    </source>
</evidence>
<gene>
    <name evidence="5" type="ORF">THASP1DRAFT_1919</name>
</gene>
<dbReference type="CDD" id="cd01425">
    <property type="entry name" value="RPS2"/>
    <property type="match status" value="1"/>
</dbReference>
<dbReference type="EMBL" id="KZ992456">
    <property type="protein sequence ID" value="RKP10365.1"/>
    <property type="molecule type" value="Genomic_DNA"/>
</dbReference>
<evidence type="ECO:0000256" key="4">
    <source>
        <dbReference type="RuleBase" id="RU003631"/>
    </source>
</evidence>
<evidence type="ECO:0000256" key="1">
    <source>
        <dbReference type="ARBA" id="ARBA00006242"/>
    </source>
</evidence>
<dbReference type="Proteomes" id="UP000271241">
    <property type="component" value="Unassembled WGS sequence"/>
</dbReference>
<feature type="non-terminal residue" evidence="5">
    <location>
        <position position="1"/>
    </location>
</feature>
<feature type="non-terminal residue" evidence="5">
    <location>
        <position position="216"/>
    </location>
</feature>
<sequence>PSPSRLTIARMLASGMHIGHSDALWHPLNLPFIFGTRAGVHIINLEHSLTYLRRACRVVRDVAHQGGIILFVGTRPGQQHLPVEAARRSGSYYVSQRWVAGTITNAHKLLRRSQQQGGGSAMNKPAELEARVLRPRQDPIYRPDLMVVLNPLENRIALNEAQKMHIPTVGLIDTDCDPRCVTYPIPGNDDSLRSVELVANVLSMAARDGAQARQEQ</sequence>
<protein>
    <submittedName>
        <fullName evidence="5">Ribosomal protein S2, flavodoxin-like domain-containing protein</fullName>
    </submittedName>
</protein>
<keyword evidence="6" id="KW-1185">Reference proteome</keyword>
<dbReference type="SUPFAM" id="SSF52313">
    <property type="entry name" value="Ribosomal protein S2"/>
    <property type="match status" value="1"/>
</dbReference>